<name>A0A7C8IVF1_9PEZI</name>
<dbReference type="Proteomes" id="UP000481858">
    <property type="component" value="Unassembled WGS sequence"/>
</dbReference>
<evidence type="ECO:0000313" key="2">
    <source>
        <dbReference type="Proteomes" id="UP000481858"/>
    </source>
</evidence>
<sequence>MPEYDYYEFSLSGSPRRYTRSQSFSYHNQPRSTRLRCPENCAAISVDTYNDLYGRERKAVSHNESLLRENRTLKNDYRVVYQQNQDLRGELNDLKGRYSRDDNILPKLRRRITSLKEDLDIKELTLRDLRLEKDRADIRIRTLTGTVRRQNDEISGLGDDLACLRRTHKKDQHDLGVRDEEVKRLRRRLGCREPFYFSRYGSIF</sequence>
<comment type="caution">
    <text evidence="1">The sequence shown here is derived from an EMBL/GenBank/DDBJ whole genome shotgun (WGS) entry which is preliminary data.</text>
</comment>
<reference evidence="1 2" key="1">
    <citation type="submission" date="2019-12" db="EMBL/GenBank/DDBJ databases">
        <title>Draft genome sequence of the ascomycete Xylaria multiplex DSM 110363.</title>
        <authorList>
            <person name="Buettner E."/>
            <person name="Kellner H."/>
        </authorList>
    </citation>
    <scope>NUCLEOTIDE SEQUENCE [LARGE SCALE GENOMIC DNA]</scope>
    <source>
        <strain evidence="1 2">DSM 110363</strain>
    </source>
</reference>
<keyword evidence="2" id="KW-1185">Reference proteome</keyword>
<dbReference type="OrthoDB" id="4741350at2759"/>
<accession>A0A7C8IVF1</accession>
<proteinExistence type="predicted"/>
<organism evidence="1 2">
    <name type="scientific">Xylaria multiplex</name>
    <dbReference type="NCBI Taxonomy" id="323545"/>
    <lineage>
        <taxon>Eukaryota</taxon>
        <taxon>Fungi</taxon>
        <taxon>Dikarya</taxon>
        <taxon>Ascomycota</taxon>
        <taxon>Pezizomycotina</taxon>
        <taxon>Sordariomycetes</taxon>
        <taxon>Xylariomycetidae</taxon>
        <taxon>Xylariales</taxon>
        <taxon>Xylariaceae</taxon>
        <taxon>Xylaria</taxon>
    </lineage>
</organism>
<dbReference type="InParanoid" id="A0A7C8IVF1"/>
<dbReference type="EMBL" id="WUBL01000069">
    <property type="protein sequence ID" value="KAF2967362.1"/>
    <property type="molecule type" value="Genomic_DNA"/>
</dbReference>
<protein>
    <submittedName>
        <fullName evidence="1">Uncharacterized protein</fullName>
    </submittedName>
</protein>
<dbReference type="AlphaFoldDB" id="A0A7C8IVF1"/>
<evidence type="ECO:0000313" key="1">
    <source>
        <dbReference type="EMBL" id="KAF2967362.1"/>
    </source>
</evidence>
<gene>
    <name evidence="1" type="ORF">GQX73_g6194</name>
</gene>